<reference evidence="4 5" key="1">
    <citation type="submission" date="2023-05" db="EMBL/GenBank/DDBJ databases">
        <title>Pseudodonghicola sp. nov.</title>
        <authorList>
            <person name="Huang J."/>
        </authorList>
    </citation>
    <scope>NUCLEOTIDE SEQUENCE [LARGE SCALE GENOMIC DNA]</scope>
    <source>
        <strain evidence="4 5">IC7</strain>
    </source>
</reference>
<dbReference type="InterPro" id="IPR045079">
    <property type="entry name" value="Oxoprolinase-like"/>
</dbReference>
<dbReference type="Proteomes" id="UP001243757">
    <property type="component" value="Unassembled WGS sequence"/>
</dbReference>
<dbReference type="RefSeq" id="WP_284481560.1">
    <property type="nucleotide sequence ID" value="NZ_JASNJD010000009.1"/>
</dbReference>
<organism evidence="4 5">
    <name type="scientific">Pseudodonghicola flavimaris</name>
    <dbReference type="NCBI Taxonomy" id="3050036"/>
    <lineage>
        <taxon>Bacteria</taxon>
        <taxon>Pseudomonadati</taxon>
        <taxon>Pseudomonadota</taxon>
        <taxon>Alphaproteobacteria</taxon>
        <taxon>Rhodobacterales</taxon>
        <taxon>Paracoccaceae</taxon>
        <taxon>Pseudodonghicola</taxon>
    </lineage>
</organism>
<sequence>MTASEKFRIGIDVGGTFTDLVFTGDRGALYTRKVPTTPDNYGRGITEGISQLMQMQAIGPDRIEAVIHATTVATNTILEIRGAKAGLITTKGFRDVLEFRRLRIPEMYTLTFKRPEPLVPRNLRFELDERLGADGRVIAPLQMAEIDALAERLTAAGVESVAICLINSYANKSHEVAVAERLAEKMPEGTFITYSADLLPEIREYERTSTTVINAYLGPVLKRYFESLVTELKGIGIHAPVQVMKSDGGVMSVTQAAMKPAYIVESGPSAGVIGAADLAKTADLPDLITLDMGGTTAKAAMVEGGQVAKTSDYEVGAGINLSSRLVMGGGHALKLPVIDISEIGAGGGSIVGFDGAGVMTVGPQSAGAAPGPVAYDAGGEDPTLTDAMIMLGYINPDYLVGGELKLNKPKAQAVLQGQVADRVGKSLTETCHGIFQVAAGTMVRAVKAVSTYRGRDPRDFTLFAMGGNGPVLATEIATTLEMTRVVVPLNPGVFSAYGLLRTPIQHELAQSFIGILGDAGDDGMDRIFADLEKRLRDLMAEEGCNPDTVRIARFADLRYYGQAHELTVPVALGADGTSDRAQMREAFSAEHEATYGHRTDEAPVQSVNLRVVGTVAMEAEADIDLKSALTPPEVASRSREVYFGAAHGTCQTPILRRSDLGAAPRSGPMIVEEYDTTCVVPPEWTATLDIHGNIILTAQEDAE</sequence>
<dbReference type="EMBL" id="JASNJD010000009">
    <property type="protein sequence ID" value="MDK3018754.1"/>
    <property type="molecule type" value="Genomic_DNA"/>
</dbReference>
<gene>
    <name evidence="4" type="ORF">QO033_13805</name>
</gene>
<feature type="domain" description="Hydantoinase A/oxoprolinase" evidence="1">
    <location>
        <begin position="207"/>
        <end position="500"/>
    </location>
</feature>
<accession>A0ABT7F2A9</accession>
<dbReference type="Pfam" id="PF01968">
    <property type="entry name" value="Hydantoinase_A"/>
    <property type="match status" value="1"/>
</dbReference>
<dbReference type="PANTHER" id="PTHR11365">
    <property type="entry name" value="5-OXOPROLINASE RELATED"/>
    <property type="match status" value="1"/>
</dbReference>
<evidence type="ECO:0000313" key="4">
    <source>
        <dbReference type="EMBL" id="MDK3018754.1"/>
    </source>
</evidence>
<evidence type="ECO:0000259" key="1">
    <source>
        <dbReference type="Pfam" id="PF01968"/>
    </source>
</evidence>
<dbReference type="PANTHER" id="PTHR11365:SF23">
    <property type="entry name" value="HYPOTHETICAL 5-OXOPROLINASE (EUROFUNG)-RELATED"/>
    <property type="match status" value="1"/>
</dbReference>
<proteinExistence type="predicted"/>
<dbReference type="InterPro" id="IPR008040">
    <property type="entry name" value="Hydant_A_N"/>
</dbReference>
<protein>
    <submittedName>
        <fullName evidence="4">Hydantoinase/oxoprolinase family protein</fullName>
    </submittedName>
</protein>
<evidence type="ECO:0000313" key="5">
    <source>
        <dbReference type="Proteomes" id="UP001243757"/>
    </source>
</evidence>
<comment type="caution">
    <text evidence="4">The sequence shown here is derived from an EMBL/GenBank/DDBJ whole genome shotgun (WGS) entry which is preliminary data.</text>
</comment>
<evidence type="ECO:0000259" key="3">
    <source>
        <dbReference type="Pfam" id="PF19278"/>
    </source>
</evidence>
<feature type="domain" description="Acetophenone carboxylase-like C-terminal" evidence="3">
    <location>
        <begin position="524"/>
        <end position="691"/>
    </location>
</feature>
<dbReference type="InterPro" id="IPR043129">
    <property type="entry name" value="ATPase_NBD"/>
</dbReference>
<dbReference type="Pfam" id="PF19278">
    <property type="entry name" value="Hydant_A_C"/>
    <property type="match status" value="1"/>
</dbReference>
<dbReference type="InterPro" id="IPR049517">
    <property type="entry name" value="ACX-like_C"/>
</dbReference>
<dbReference type="InterPro" id="IPR002821">
    <property type="entry name" value="Hydantoinase_A"/>
</dbReference>
<name>A0ABT7F2A9_9RHOB</name>
<evidence type="ECO:0000259" key="2">
    <source>
        <dbReference type="Pfam" id="PF05378"/>
    </source>
</evidence>
<dbReference type="Pfam" id="PF05378">
    <property type="entry name" value="Hydant_A_N"/>
    <property type="match status" value="1"/>
</dbReference>
<feature type="domain" description="Hydantoinase/oxoprolinase N-terminal" evidence="2">
    <location>
        <begin position="8"/>
        <end position="184"/>
    </location>
</feature>
<dbReference type="SUPFAM" id="SSF53067">
    <property type="entry name" value="Actin-like ATPase domain"/>
    <property type="match status" value="1"/>
</dbReference>
<keyword evidence="5" id="KW-1185">Reference proteome</keyword>